<evidence type="ECO:0000313" key="1">
    <source>
        <dbReference type="EMBL" id="AKH36947.1"/>
    </source>
</evidence>
<organism evidence="1 3">
    <name type="scientific">Nitrosomonas communis</name>
    <dbReference type="NCBI Taxonomy" id="44574"/>
    <lineage>
        <taxon>Bacteria</taxon>
        <taxon>Pseudomonadati</taxon>
        <taxon>Pseudomonadota</taxon>
        <taxon>Betaproteobacteria</taxon>
        <taxon>Nitrosomonadales</taxon>
        <taxon>Nitrosomonadaceae</taxon>
        <taxon>Nitrosomonas</taxon>
    </lineage>
</organism>
<sequence length="100" mass="11529">MTLTLQKELTNVDLRKFFESAPLYYWHKSKKPHISQSSFYIKKIDAYCKLVKSFVPFMIYDIRPRGAGIVKTTDTLKSGANGVLSSHMSPVENYIEVFFS</sequence>
<proteinExistence type="predicted"/>
<reference evidence="3" key="1">
    <citation type="submission" date="2015-05" db="EMBL/GenBank/DDBJ databases">
        <title>Draft genome of Nitrosomonas communis strain Nm2.</title>
        <authorList>
            <person name="Kozlowski J.A."/>
            <person name="Kits K.D."/>
            <person name="Stein L.Y."/>
        </authorList>
    </citation>
    <scope>NUCLEOTIDE SEQUENCE [LARGE SCALE GENOMIC DNA]</scope>
    <source>
        <strain evidence="3">Nm2</strain>
    </source>
</reference>
<evidence type="ECO:0000313" key="3">
    <source>
        <dbReference type="Proteomes" id="UP000034156"/>
    </source>
</evidence>
<gene>
    <name evidence="1" type="ORF">AAW31_02640</name>
    <name evidence="2" type="ORF">BCL69_102413</name>
</gene>
<protein>
    <submittedName>
        <fullName evidence="1">Uncharacterized protein</fullName>
    </submittedName>
</protein>
<name>A0A0F7KDR4_9PROT</name>
<dbReference type="Proteomes" id="UP000324176">
    <property type="component" value="Unassembled WGS sequence"/>
</dbReference>
<evidence type="ECO:0000313" key="4">
    <source>
        <dbReference type="Proteomes" id="UP000324176"/>
    </source>
</evidence>
<dbReference type="EMBL" id="VNHT01000024">
    <property type="protein sequence ID" value="TYP87691.1"/>
    <property type="molecule type" value="Genomic_DNA"/>
</dbReference>
<dbReference type="PATRIC" id="fig|44574.3.peg.632"/>
<dbReference type="Proteomes" id="UP000034156">
    <property type="component" value="Chromosome"/>
</dbReference>
<dbReference type="EMBL" id="CP011451">
    <property type="protein sequence ID" value="AKH36947.1"/>
    <property type="molecule type" value="Genomic_DNA"/>
</dbReference>
<evidence type="ECO:0000313" key="2">
    <source>
        <dbReference type="EMBL" id="TYP87691.1"/>
    </source>
</evidence>
<reference evidence="1 3" key="2">
    <citation type="journal article" date="2016" name="Genome Announc.">
        <title>Genome Sequence of Nitrosomonas communis Strain Nm2, a Mesophilic Ammonia-Oxidizing Bacterium Isolated from Mediterranean Soil.</title>
        <authorList>
            <person name="Kozlowski J.A."/>
            <person name="Kits K.D."/>
            <person name="Stein L.Y."/>
        </authorList>
    </citation>
    <scope>NUCLEOTIDE SEQUENCE [LARGE SCALE GENOMIC DNA]</scope>
    <source>
        <strain evidence="1 3">Nm2</strain>
    </source>
</reference>
<dbReference type="KEGG" id="nco:AAW31_02640"/>
<keyword evidence="3" id="KW-1185">Reference proteome</keyword>
<dbReference type="RefSeq" id="WP_046849044.1">
    <property type="nucleotide sequence ID" value="NZ_CP011451.1"/>
</dbReference>
<dbReference type="AlphaFoldDB" id="A0A0F7KDR4"/>
<accession>A0A0F7KDR4</accession>
<reference evidence="2 4" key="3">
    <citation type="submission" date="2019-07" db="EMBL/GenBank/DDBJ databases">
        <title>Active sludge and wastewater microbial communities from Klosterneuburg, Austria.</title>
        <authorList>
            <person name="Wagner M."/>
        </authorList>
    </citation>
    <scope>NUCLEOTIDE SEQUENCE [LARGE SCALE GENOMIC DNA]</scope>
    <source>
        <strain evidence="2 4">Nm2</strain>
    </source>
</reference>